<keyword evidence="5" id="KW-0472">Membrane</keyword>
<proteinExistence type="predicted"/>
<dbReference type="PANTHER" id="PTHR12154">
    <property type="entry name" value="GLYCOSYL TRANSFERASE-RELATED"/>
    <property type="match status" value="1"/>
</dbReference>
<keyword evidence="7" id="KW-1185">Reference proteome</keyword>
<evidence type="ECO:0000256" key="2">
    <source>
        <dbReference type="ARBA" id="ARBA00022692"/>
    </source>
</evidence>
<dbReference type="Pfam" id="PF08660">
    <property type="entry name" value="Alg14"/>
    <property type="match status" value="1"/>
</dbReference>
<dbReference type="GO" id="GO:0004577">
    <property type="term" value="F:N-acetylglucosaminyldiphosphodolichol N-acetylglucosaminyltransferase activity"/>
    <property type="evidence" value="ECO:0007669"/>
    <property type="project" value="TreeGrafter"/>
</dbReference>
<dbReference type="Proteomes" id="UP000283387">
    <property type="component" value="Unassembled WGS sequence"/>
</dbReference>
<dbReference type="InterPro" id="IPR013969">
    <property type="entry name" value="Oligosacch_biosynth_Alg14"/>
</dbReference>
<evidence type="ECO:0000256" key="5">
    <source>
        <dbReference type="ARBA" id="ARBA00023136"/>
    </source>
</evidence>
<keyword evidence="4" id="KW-1133">Transmembrane helix</keyword>
<dbReference type="Gene3D" id="3.40.50.2000">
    <property type="entry name" value="Glycogen Phosphorylase B"/>
    <property type="match status" value="1"/>
</dbReference>
<name>A0A419W9B6_9BACT</name>
<comment type="subcellular location">
    <subcellularLocation>
        <location evidence="1">Endoplasmic reticulum membrane</location>
        <topology evidence="1">Single-pass membrane protein</topology>
    </subcellularLocation>
</comment>
<keyword evidence="3" id="KW-0256">Endoplasmic reticulum</keyword>
<sequence>MAIASVGGHWIELLRLVPAFRNMEVIFISTNAKCASMVPNQKFYEIPDGSRWNSINLVGSLFKIIKIIKKEKPHFIISTGAAPGLMGIIAGKLMGCKTIWVESIANAEELSMSGRIASSFSTITYVQWPHLSNHKIKYKGDILS</sequence>
<dbReference type="SUPFAM" id="SSF53756">
    <property type="entry name" value="UDP-Glycosyltransferase/glycogen phosphorylase"/>
    <property type="match status" value="1"/>
</dbReference>
<protein>
    <submittedName>
        <fullName evidence="6">Oligosaccharide biosynthesis protein Alg14</fullName>
    </submittedName>
</protein>
<evidence type="ECO:0000256" key="1">
    <source>
        <dbReference type="ARBA" id="ARBA00004389"/>
    </source>
</evidence>
<evidence type="ECO:0000256" key="3">
    <source>
        <dbReference type="ARBA" id="ARBA00022824"/>
    </source>
</evidence>
<keyword evidence="2" id="KW-0812">Transmembrane</keyword>
<dbReference type="PANTHER" id="PTHR12154:SF4">
    <property type="entry name" value="UDP-N-ACETYLGLUCOSAMINE TRANSFERASE SUBUNIT ALG14 HOMOLOG"/>
    <property type="match status" value="1"/>
</dbReference>
<organism evidence="6 7">
    <name type="scientific">Mangrovibacterium diazotrophicum</name>
    <dbReference type="NCBI Taxonomy" id="1261403"/>
    <lineage>
        <taxon>Bacteria</taxon>
        <taxon>Pseudomonadati</taxon>
        <taxon>Bacteroidota</taxon>
        <taxon>Bacteroidia</taxon>
        <taxon>Marinilabiliales</taxon>
        <taxon>Prolixibacteraceae</taxon>
        <taxon>Mangrovibacterium</taxon>
    </lineage>
</organism>
<dbReference type="GO" id="GO:0006488">
    <property type="term" value="P:dolichol-linked oligosaccharide biosynthetic process"/>
    <property type="evidence" value="ECO:0007669"/>
    <property type="project" value="InterPro"/>
</dbReference>
<evidence type="ECO:0000256" key="4">
    <source>
        <dbReference type="ARBA" id="ARBA00022989"/>
    </source>
</evidence>
<gene>
    <name evidence="6" type="ORF">BC643_2373</name>
</gene>
<comment type="caution">
    <text evidence="6">The sequence shown here is derived from an EMBL/GenBank/DDBJ whole genome shotgun (WGS) entry which is preliminary data.</text>
</comment>
<evidence type="ECO:0000313" key="7">
    <source>
        <dbReference type="Proteomes" id="UP000283387"/>
    </source>
</evidence>
<accession>A0A419W9B6</accession>
<reference evidence="6 7" key="1">
    <citation type="submission" date="2018-09" db="EMBL/GenBank/DDBJ databases">
        <title>Genomic Encyclopedia of Archaeal and Bacterial Type Strains, Phase II (KMG-II): from individual species to whole genera.</title>
        <authorList>
            <person name="Goeker M."/>
        </authorList>
    </citation>
    <scope>NUCLEOTIDE SEQUENCE [LARGE SCALE GENOMIC DNA]</scope>
    <source>
        <strain evidence="6 7">DSM 27148</strain>
    </source>
</reference>
<evidence type="ECO:0000313" key="6">
    <source>
        <dbReference type="EMBL" id="RKD92004.1"/>
    </source>
</evidence>
<dbReference type="AlphaFoldDB" id="A0A419W9B6"/>
<dbReference type="EMBL" id="RAPN01000001">
    <property type="protein sequence ID" value="RKD92004.1"/>
    <property type="molecule type" value="Genomic_DNA"/>
</dbReference>